<feature type="region of interest" description="Disordered" evidence="1">
    <location>
        <begin position="1"/>
        <end position="25"/>
    </location>
</feature>
<evidence type="ECO:0008006" key="4">
    <source>
        <dbReference type="Google" id="ProtNLM"/>
    </source>
</evidence>
<gene>
    <name evidence="2" type="ORF">PCOR1329_LOCUS17802</name>
</gene>
<dbReference type="EMBL" id="CAUYUJ010005557">
    <property type="protein sequence ID" value="CAK0814119.1"/>
    <property type="molecule type" value="Genomic_DNA"/>
</dbReference>
<evidence type="ECO:0000256" key="1">
    <source>
        <dbReference type="SAM" id="MobiDB-lite"/>
    </source>
</evidence>
<evidence type="ECO:0000313" key="2">
    <source>
        <dbReference type="EMBL" id="CAK0814119.1"/>
    </source>
</evidence>
<organism evidence="2 3">
    <name type="scientific">Prorocentrum cordatum</name>
    <dbReference type="NCBI Taxonomy" id="2364126"/>
    <lineage>
        <taxon>Eukaryota</taxon>
        <taxon>Sar</taxon>
        <taxon>Alveolata</taxon>
        <taxon>Dinophyceae</taxon>
        <taxon>Prorocentrales</taxon>
        <taxon>Prorocentraceae</taxon>
        <taxon>Prorocentrum</taxon>
    </lineage>
</organism>
<name>A0ABN9R6U9_9DINO</name>
<keyword evidence="3" id="KW-1185">Reference proteome</keyword>
<evidence type="ECO:0000313" key="3">
    <source>
        <dbReference type="Proteomes" id="UP001189429"/>
    </source>
</evidence>
<reference evidence="2" key="1">
    <citation type="submission" date="2023-10" db="EMBL/GenBank/DDBJ databases">
        <authorList>
            <person name="Chen Y."/>
            <person name="Shah S."/>
            <person name="Dougan E. K."/>
            <person name="Thang M."/>
            <person name="Chan C."/>
        </authorList>
    </citation>
    <scope>NUCLEOTIDE SEQUENCE [LARGE SCALE GENOMIC DNA]</scope>
</reference>
<proteinExistence type="predicted"/>
<sequence>MSRHANCYPRHDTTGPDETTTSYTEGPHGQIGVWVQVFYPLPFTLFHGSSSNCWTQLLAKMSQNPNGAYGYYVSDIQAAVKHFYKYAESRDVDVYPATSPKGYYQPVPDEHEGLGPHWQNPISLHRNYWITRSSYLNIKTETCTDTTIFQVYIPSVGKTCMPQIPTYPTPNVGDLKEATSLLVHGPVLQHSPTEMFTKMDLYDSFHQNTIFKNGENLVYNPIKNGGTRYLGHFINQYSDFQETPTVPATGDVNDPPRVKIYEGSPFLSTQGTKHQRTD</sequence>
<dbReference type="Proteomes" id="UP001189429">
    <property type="component" value="Unassembled WGS sequence"/>
</dbReference>
<accession>A0ABN9R6U9</accession>
<comment type="caution">
    <text evidence="2">The sequence shown here is derived from an EMBL/GenBank/DDBJ whole genome shotgun (WGS) entry which is preliminary data.</text>
</comment>
<protein>
    <recommendedName>
        <fullName evidence="4">Phospholipase B-like</fullName>
    </recommendedName>
</protein>